<feature type="transmembrane region" description="Helical" evidence="8">
    <location>
        <begin position="34"/>
        <end position="59"/>
    </location>
</feature>
<dbReference type="SMART" id="SM00388">
    <property type="entry name" value="HisKA"/>
    <property type="match status" value="1"/>
</dbReference>
<evidence type="ECO:0000256" key="6">
    <source>
        <dbReference type="ARBA" id="ARBA00022840"/>
    </source>
</evidence>
<comment type="PTM">
    <text evidence="8">Autophosphorylated. Activation probably requires a transfer of a phosphate group from a His in the transmitter domain to an Asp in the receiver domain.</text>
</comment>
<evidence type="ECO:0000259" key="10">
    <source>
        <dbReference type="PROSITE" id="PS50109"/>
    </source>
</evidence>
<dbReference type="AlphaFoldDB" id="A0A193QKJ6"/>
<evidence type="ECO:0000259" key="11">
    <source>
        <dbReference type="PROSITE" id="PS50110"/>
    </source>
</evidence>
<name>A0A193QKJ6_SODGM</name>
<evidence type="ECO:0000313" key="14">
    <source>
        <dbReference type="Proteomes" id="UP000245838"/>
    </source>
</evidence>
<evidence type="ECO:0000256" key="5">
    <source>
        <dbReference type="ARBA" id="ARBA00022777"/>
    </source>
</evidence>
<dbReference type="InterPro" id="IPR005467">
    <property type="entry name" value="His_kinase_dom"/>
</dbReference>
<dbReference type="GO" id="GO:0005886">
    <property type="term" value="C:plasma membrane"/>
    <property type="evidence" value="ECO:0007669"/>
    <property type="project" value="UniProtKB-SubCell"/>
</dbReference>
<feature type="domain" description="ABL" evidence="12">
    <location>
        <begin position="725"/>
        <end position="825"/>
    </location>
</feature>
<dbReference type="Gene3D" id="1.10.287.130">
    <property type="match status" value="1"/>
</dbReference>
<dbReference type="Proteomes" id="UP000245838">
    <property type="component" value="Chromosome sggmmb4_Chromosome"/>
</dbReference>
<dbReference type="Gene3D" id="3.40.50.2300">
    <property type="match status" value="1"/>
</dbReference>
<keyword evidence="5 8" id="KW-0418">Kinase</keyword>
<dbReference type="SUPFAM" id="SSF55874">
    <property type="entry name" value="ATPase domain of HSP90 chaperone/DNA topoisomerase II/histidine kinase"/>
    <property type="match status" value="1"/>
</dbReference>
<dbReference type="PROSITE" id="PS50109">
    <property type="entry name" value="HIS_KIN"/>
    <property type="match status" value="1"/>
</dbReference>
<dbReference type="SUPFAM" id="SSF47384">
    <property type="entry name" value="Homodimeric domain of signal transducing histidine kinase"/>
    <property type="match status" value="1"/>
</dbReference>
<dbReference type="PANTHER" id="PTHR43047">
    <property type="entry name" value="TWO-COMPONENT HISTIDINE PROTEIN KINASE"/>
    <property type="match status" value="1"/>
</dbReference>
<dbReference type="CDD" id="cd16922">
    <property type="entry name" value="HATPase_EvgS-ArcB-TorS-like"/>
    <property type="match status" value="1"/>
</dbReference>
<feature type="modified residue" description="4-aspartylphosphate" evidence="8 9">
    <location>
        <position position="895"/>
    </location>
</feature>
<dbReference type="GO" id="GO:0005524">
    <property type="term" value="F:ATP binding"/>
    <property type="evidence" value="ECO:0007669"/>
    <property type="project" value="UniProtKB-UniRule"/>
</dbReference>
<organism evidence="13 14">
    <name type="scientific">Sodalis glossinidius (strain morsitans)</name>
    <dbReference type="NCBI Taxonomy" id="343509"/>
    <lineage>
        <taxon>Bacteria</taxon>
        <taxon>Pseudomonadati</taxon>
        <taxon>Pseudomonadota</taxon>
        <taxon>Gammaproteobacteria</taxon>
        <taxon>Enterobacterales</taxon>
        <taxon>Bruguierivoracaceae</taxon>
        <taxon>Sodalis</taxon>
    </lineage>
</organism>
<comment type="function">
    <text evidence="8">Component of the Rcs signaling system, which controls transcription of numerous genes. RcsC functions as a membrane-associated protein kinase that phosphorylates RcsD in response to environmental signals. The phosphoryl group is then transferred to the response regulator RcsB.</text>
</comment>
<dbReference type="Pfam" id="PF02518">
    <property type="entry name" value="HATPase_c"/>
    <property type="match status" value="1"/>
</dbReference>
<dbReference type="FunFam" id="3.30.565.10:FF:000010">
    <property type="entry name" value="Sensor histidine kinase RcsC"/>
    <property type="match status" value="1"/>
</dbReference>
<evidence type="ECO:0000256" key="1">
    <source>
        <dbReference type="ARBA" id="ARBA00000085"/>
    </source>
</evidence>
<keyword evidence="6 8" id="KW-0067">ATP-binding</keyword>
<dbReference type="HAMAP" id="MF_00979">
    <property type="entry name" value="RcsC"/>
    <property type="match status" value="1"/>
</dbReference>
<proteinExistence type="inferred from homology"/>
<comment type="similarity">
    <text evidence="8">Belongs to the RcsC family.</text>
</comment>
<keyword evidence="8" id="KW-0997">Cell inner membrane</keyword>
<dbReference type="Gene3D" id="3.30.565.10">
    <property type="entry name" value="Histidine kinase-like ATPase, C-terminal domain"/>
    <property type="match status" value="1"/>
</dbReference>
<feature type="domain" description="Histidine kinase" evidence="10">
    <location>
        <begin position="497"/>
        <end position="713"/>
    </location>
</feature>
<dbReference type="InterPro" id="IPR038388">
    <property type="entry name" value="RcsC_C_sf"/>
</dbReference>
<protein>
    <recommendedName>
        <fullName evidence="8">Sensor histidine kinase RcsC</fullName>
        <ecNumber evidence="8">2.7.13.3</ecNumber>
    </recommendedName>
</protein>
<evidence type="ECO:0000256" key="7">
    <source>
        <dbReference type="ARBA" id="ARBA00023012"/>
    </source>
</evidence>
<feature type="transmembrane region" description="Helical" evidence="8">
    <location>
        <begin position="336"/>
        <end position="358"/>
    </location>
</feature>
<dbReference type="Pfam" id="PF09456">
    <property type="entry name" value="RcsC"/>
    <property type="match status" value="1"/>
</dbReference>
<dbReference type="Pfam" id="PF00072">
    <property type="entry name" value="Response_reg"/>
    <property type="match status" value="1"/>
</dbReference>
<dbReference type="NCBIfam" id="NF008099">
    <property type="entry name" value="PRK10841.1"/>
    <property type="match status" value="1"/>
</dbReference>
<keyword evidence="3 8" id="KW-0808">Transferase</keyword>
<dbReference type="EMBL" id="LN854557">
    <property type="protein sequence ID" value="CRL45697.1"/>
    <property type="molecule type" value="Genomic_DNA"/>
</dbReference>
<keyword evidence="2 8" id="KW-0597">Phosphoprotein</keyword>
<dbReference type="EC" id="2.7.13.3" evidence="8"/>
<dbReference type="GO" id="GO:0006355">
    <property type="term" value="P:regulation of DNA-templated transcription"/>
    <property type="evidence" value="ECO:0007669"/>
    <property type="project" value="InterPro"/>
</dbReference>
<dbReference type="PANTHER" id="PTHR43047:SF72">
    <property type="entry name" value="OSMOSENSING HISTIDINE PROTEIN KINASE SLN1"/>
    <property type="match status" value="1"/>
</dbReference>
<dbReference type="PROSITE" id="PS50110">
    <property type="entry name" value="RESPONSE_REGULATORY"/>
    <property type="match status" value="1"/>
</dbReference>
<dbReference type="PROSITE" id="PS51426">
    <property type="entry name" value="ABL"/>
    <property type="match status" value="1"/>
</dbReference>
<dbReference type="CDD" id="cd17546">
    <property type="entry name" value="REC_hyHK_CKI1_RcsC-like"/>
    <property type="match status" value="1"/>
</dbReference>
<dbReference type="SUPFAM" id="SSF52172">
    <property type="entry name" value="CheY-like"/>
    <property type="match status" value="2"/>
</dbReference>
<comment type="subcellular location">
    <subcellularLocation>
        <location evidence="8">Cell inner membrane</location>
        <topology evidence="8">Multi-pass membrane protein</topology>
    </subcellularLocation>
</comment>
<evidence type="ECO:0000313" key="13">
    <source>
        <dbReference type="EMBL" id="CRL45697.1"/>
    </source>
</evidence>
<sequence>MRWLFLISADFLLSNGTGLKYFTSFRTTVKISRYLFRTLALMLWALGALLSFLCFFSLLHQREAVLRQEYDNSYEQAQNYIRHSADITRQLKYMAENRLTGSLSGLYRLDGNASGAKLTQPRYSTLIPNGDCAKETPSFHAAVNALTYFLSYWKDNFSDAYDLNRVFYIGGESLCLADFSMRSVENGDDAAPKSLVRQVIKFRNVLLTDRQGTQYWVTPGNRHDSGNYYVLIPLYSGNKLEALIGIEQTIRLEDFASASNLPLGLTLLDQNNLPLLSLTSGERGAAALSTFPSQPAFFGYNHGFTNLVMKKALSQTALSMAFSLPRSAVIDNLNMLLFKLGLLNLFSAAALMYLTWLFERRMLAPAEKNVFQLEENEQFNRKIVASAPVGISILRISDGTNLISNELAHNYLSMLTHEDRQRITHIICGQQVNFVDVITSNNTNLQISFVHSRYRNQNVAICVLVDVSARVRMEESLQDMAAVAEQANQAKSMFLATVSHELRTPLYGIIGNLDLLKTKALPDGVDRLVMAMSNSSALLLNIISDILDFSKIESEQLKIEPKEYSPRETVSYIVGNYLSLVVKKRLGLYCFIDPDVPDSLRGDPVRLQQVLSNLLNNAIKFTRSGNIVVTVYCRDGYLLFSVRDTGVGMQTREVMQLFDPFVQLGEGGQRPIQGTGLGLAICEKLVNLMDGDIAVESERGLGSRFTIRLPLYQAVTRPMEKQDAAGNTCWLAVRNSAMGRYLQLLLRYHGLTVLDYNDEALSFNDMFICDDPQQPEGRARATICFSNEHIGPAEEIRPGYWHLSPAFAGDLPLLLNYLYRHDQATWSALPAPPVMMPASVANEDILILVVDDHPINRRLLADQLGSLGYQVITANDGLDALNVISRQAVDIILSDVNMPNMDGYQFAHALRTQGRLTPVIGVTANALAEEKQRCLDAGMDNCLSKPVTLEVLQPVLAAYGRKVRQARKEADLGNQQ</sequence>
<dbReference type="SMART" id="SM00387">
    <property type="entry name" value="HATPase_c"/>
    <property type="match status" value="1"/>
</dbReference>
<keyword evidence="7 8" id="KW-0902">Two-component regulatory system</keyword>
<dbReference type="CDD" id="cd00082">
    <property type="entry name" value="HisKA"/>
    <property type="match status" value="1"/>
</dbReference>
<gene>
    <name evidence="8 13" type="primary">rcsC</name>
    <name evidence="13" type="ORF">SGGMMB4_03692</name>
</gene>
<evidence type="ECO:0000256" key="3">
    <source>
        <dbReference type="ARBA" id="ARBA00022679"/>
    </source>
</evidence>
<dbReference type="InterPro" id="IPR030856">
    <property type="entry name" value="RcsC"/>
</dbReference>
<evidence type="ECO:0000259" key="12">
    <source>
        <dbReference type="PROSITE" id="PS51426"/>
    </source>
</evidence>
<dbReference type="InterPro" id="IPR001789">
    <property type="entry name" value="Sig_transdc_resp-reg_receiver"/>
</dbReference>
<dbReference type="Gene3D" id="3.40.50.10970">
    <property type="match status" value="1"/>
</dbReference>
<dbReference type="PRINTS" id="PR00344">
    <property type="entry name" value="BCTRLSENSOR"/>
</dbReference>
<evidence type="ECO:0000256" key="2">
    <source>
        <dbReference type="ARBA" id="ARBA00022553"/>
    </source>
</evidence>
<reference evidence="13 14" key="1">
    <citation type="submission" date="2015-05" db="EMBL/GenBank/DDBJ databases">
        <authorList>
            <person name="Goodhead I."/>
        </authorList>
    </citation>
    <scope>NUCLEOTIDE SEQUENCE [LARGE SCALE GENOMIC DNA]</scope>
    <source>
        <strain evidence="14">morsitans</strain>
    </source>
</reference>
<feature type="modified residue" description="Phosphohistidine; by autocatalysis" evidence="8">
    <location>
        <position position="500"/>
    </location>
</feature>
<dbReference type="GO" id="GO:0000155">
    <property type="term" value="F:phosphorelay sensor kinase activity"/>
    <property type="evidence" value="ECO:0007669"/>
    <property type="project" value="UniProtKB-UniRule"/>
</dbReference>
<evidence type="ECO:0000256" key="4">
    <source>
        <dbReference type="ARBA" id="ARBA00022741"/>
    </source>
</evidence>
<dbReference type="InterPro" id="IPR003594">
    <property type="entry name" value="HATPase_dom"/>
</dbReference>
<dbReference type="InterPro" id="IPR004358">
    <property type="entry name" value="Sig_transdc_His_kin-like_C"/>
</dbReference>
<comment type="catalytic activity">
    <reaction evidence="1 8">
        <text>ATP + protein L-histidine = ADP + protein N-phospho-L-histidine.</text>
        <dbReference type="EC" id="2.7.13.3"/>
    </reaction>
</comment>
<feature type="domain" description="Response regulatory" evidence="11">
    <location>
        <begin position="846"/>
        <end position="960"/>
    </location>
</feature>
<dbReference type="InterPro" id="IPR019017">
    <property type="entry name" value="Sig_transdc_His_kin_a/b-loop_C"/>
</dbReference>
<dbReference type="SMART" id="SM00448">
    <property type="entry name" value="REC"/>
    <property type="match status" value="1"/>
</dbReference>
<dbReference type="GO" id="GO:0009927">
    <property type="term" value="F:histidine phosphotransfer kinase activity"/>
    <property type="evidence" value="ECO:0007669"/>
    <property type="project" value="TreeGrafter"/>
</dbReference>
<keyword evidence="8" id="KW-1133">Transmembrane helix</keyword>
<keyword evidence="8" id="KW-0812">Transmembrane</keyword>
<keyword evidence="4 8" id="KW-0547">Nucleotide-binding</keyword>
<dbReference type="InterPro" id="IPR036097">
    <property type="entry name" value="HisK_dim/P_sf"/>
</dbReference>
<accession>A0A193QKJ6</accession>
<dbReference type="InterPro" id="IPR003661">
    <property type="entry name" value="HisK_dim/P_dom"/>
</dbReference>
<dbReference type="InterPro" id="IPR011006">
    <property type="entry name" value="CheY-like_superfamily"/>
</dbReference>
<dbReference type="InterPro" id="IPR036890">
    <property type="entry name" value="HATPase_C_sf"/>
</dbReference>
<keyword evidence="8" id="KW-0472">Membrane</keyword>
<keyword evidence="8" id="KW-1003">Cell membrane</keyword>
<dbReference type="Pfam" id="PF00512">
    <property type="entry name" value="HisKA"/>
    <property type="match status" value="1"/>
</dbReference>
<evidence type="ECO:0000256" key="9">
    <source>
        <dbReference type="PROSITE-ProRule" id="PRU00169"/>
    </source>
</evidence>
<dbReference type="FunFam" id="3.40.50.2300:FF:000121">
    <property type="entry name" value="Sensor histidine kinase RcsC"/>
    <property type="match status" value="1"/>
</dbReference>
<comment type="subunit">
    <text evidence="8">Interacts with RcsD.</text>
</comment>
<evidence type="ECO:0000256" key="8">
    <source>
        <dbReference type="HAMAP-Rule" id="MF_00979"/>
    </source>
</evidence>